<evidence type="ECO:0000256" key="1">
    <source>
        <dbReference type="ARBA" id="ARBA00025758"/>
    </source>
</evidence>
<sequence length="511" mass="55632">MATLGVNLAVTKDGETYNKLKRPDDYLLSPSPHPPHLAVASPSAFHSGKRKREQDGAAGSKRARAERNSTGHSAGSKGRFPSSDPAREYGMRTMLPGLDAEDQLSDDSTSEAVAYLHSVRSEASTIPTLLVAPTGQDTADSDFGDDKGPVCTNTGDGQRVVYKEGTWIAVDDRNDAATDHWHGGPYDVDAQESCHKLLLKRFRSFRNKLVEADNGDSVNEVLADFGDSERAGQPSTRQAWADIVDRDYPVLHEVIRMDDRTLYLALQGCALALGQSATISRKKSCWIWTLLALAGDFGTLDHERVSRIRDLGLRAGRLGTRLRQGIVASKSNDNGIDTGVFEISRLKTERREVHDCNEKIAGEGSKDVSDTEYEASGGMATDSQAAKADRQLSKVVNDQGDGAHIMDGDASESEAEMVISDNGERVDDVAEDTSLEQARARLLAQLGDRLVHSGIPLTDQLSNNRATGPKDMESAALSDSDWNTKVAIDMILTVVAECYGQRDLLRFREAW</sequence>
<evidence type="ECO:0000313" key="3">
    <source>
        <dbReference type="EMBL" id="KAF1947240.1"/>
    </source>
</evidence>
<dbReference type="GO" id="GO:0000387">
    <property type="term" value="P:spliceosomal snRNP assembly"/>
    <property type="evidence" value="ECO:0007669"/>
    <property type="project" value="InterPro"/>
</dbReference>
<dbReference type="PANTHER" id="PTHR12794">
    <property type="entry name" value="GEMIN2"/>
    <property type="match status" value="1"/>
</dbReference>
<comment type="similarity">
    <text evidence="1">Belongs to the gemin-2 family.</text>
</comment>
<evidence type="ECO:0000256" key="2">
    <source>
        <dbReference type="SAM" id="MobiDB-lite"/>
    </source>
</evidence>
<feature type="region of interest" description="Disordered" evidence="2">
    <location>
        <begin position="137"/>
        <end position="156"/>
    </location>
</feature>
<gene>
    <name evidence="3" type="ORF">EJ02DRAFT_449831</name>
</gene>
<evidence type="ECO:0000313" key="4">
    <source>
        <dbReference type="Proteomes" id="UP000800038"/>
    </source>
</evidence>
<keyword evidence="4" id="KW-1185">Reference proteome</keyword>
<dbReference type="PANTHER" id="PTHR12794:SF0">
    <property type="entry name" value="GEM-ASSOCIATED PROTEIN 2"/>
    <property type="match status" value="1"/>
</dbReference>
<dbReference type="EMBL" id="ML975999">
    <property type="protein sequence ID" value="KAF1947240.1"/>
    <property type="molecule type" value="Genomic_DNA"/>
</dbReference>
<organism evidence="3 4">
    <name type="scientific">Clathrospora elynae</name>
    <dbReference type="NCBI Taxonomy" id="706981"/>
    <lineage>
        <taxon>Eukaryota</taxon>
        <taxon>Fungi</taxon>
        <taxon>Dikarya</taxon>
        <taxon>Ascomycota</taxon>
        <taxon>Pezizomycotina</taxon>
        <taxon>Dothideomycetes</taxon>
        <taxon>Pleosporomycetidae</taxon>
        <taxon>Pleosporales</taxon>
        <taxon>Diademaceae</taxon>
        <taxon>Clathrospora</taxon>
    </lineage>
</organism>
<proteinExistence type="inferred from homology"/>
<dbReference type="Gene3D" id="1.20.58.1070">
    <property type="match status" value="1"/>
</dbReference>
<dbReference type="AlphaFoldDB" id="A0A6A5T4Y2"/>
<dbReference type="InterPro" id="IPR035426">
    <property type="entry name" value="Gemin2/Brr1"/>
</dbReference>
<reference evidence="3" key="1">
    <citation type="journal article" date="2020" name="Stud. Mycol.">
        <title>101 Dothideomycetes genomes: a test case for predicting lifestyles and emergence of pathogens.</title>
        <authorList>
            <person name="Haridas S."/>
            <person name="Albert R."/>
            <person name="Binder M."/>
            <person name="Bloem J."/>
            <person name="Labutti K."/>
            <person name="Salamov A."/>
            <person name="Andreopoulos B."/>
            <person name="Baker S."/>
            <person name="Barry K."/>
            <person name="Bills G."/>
            <person name="Bluhm B."/>
            <person name="Cannon C."/>
            <person name="Castanera R."/>
            <person name="Culley D."/>
            <person name="Daum C."/>
            <person name="Ezra D."/>
            <person name="Gonzalez J."/>
            <person name="Henrissat B."/>
            <person name="Kuo A."/>
            <person name="Liang C."/>
            <person name="Lipzen A."/>
            <person name="Lutzoni F."/>
            <person name="Magnuson J."/>
            <person name="Mondo S."/>
            <person name="Nolan M."/>
            <person name="Ohm R."/>
            <person name="Pangilinan J."/>
            <person name="Park H.-J."/>
            <person name="Ramirez L."/>
            <person name="Alfaro M."/>
            <person name="Sun H."/>
            <person name="Tritt A."/>
            <person name="Yoshinaga Y."/>
            <person name="Zwiers L.-H."/>
            <person name="Turgeon B."/>
            <person name="Goodwin S."/>
            <person name="Spatafora J."/>
            <person name="Crous P."/>
            <person name="Grigoriev I."/>
        </authorList>
    </citation>
    <scope>NUCLEOTIDE SEQUENCE</scope>
    <source>
        <strain evidence="3">CBS 161.51</strain>
    </source>
</reference>
<feature type="compositionally biased region" description="Basic and acidic residues" evidence="2">
    <location>
        <begin position="13"/>
        <end position="25"/>
    </location>
</feature>
<dbReference type="Pfam" id="PF04938">
    <property type="entry name" value="SIP1"/>
    <property type="match status" value="1"/>
</dbReference>
<dbReference type="GO" id="GO:0032797">
    <property type="term" value="C:SMN complex"/>
    <property type="evidence" value="ECO:0007669"/>
    <property type="project" value="TreeGrafter"/>
</dbReference>
<name>A0A6A5T4Y2_9PLEO</name>
<protein>
    <submittedName>
        <fullName evidence="3">Uncharacterized protein</fullName>
    </submittedName>
</protein>
<dbReference type="Proteomes" id="UP000800038">
    <property type="component" value="Unassembled WGS sequence"/>
</dbReference>
<dbReference type="OrthoDB" id="428895at2759"/>
<feature type="region of interest" description="Disordered" evidence="2">
    <location>
        <begin position="13"/>
        <end position="90"/>
    </location>
</feature>
<dbReference type="GO" id="GO:0005634">
    <property type="term" value="C:nucleus"/>
    <property type="evidence" value="ECO:0007669"/>
    <property type="project" value="TreeGrafter"/>
</dbReference>
<accession>A0A6A5T4Y2</accession>